<dbReference type="InterPro" id="IPR036428">
    <property type="entry name" value="PCD_sf"/>
</dbReference>
<evidence type="ECO:0000256" key="4">
    <source>
        <dbReference type="ARBA" id="ARBA00021735"/>
    </source>
</evidence>
<dbReference type="CDD" id="cd00488">
    <property type="entry name" value="PCD_DCoH"/>
    <property type="match status" value="1"/>
</dbReference>
<dbReference type="HOGENOM" id="CLU_081974_4_3_11"/>
<dbReference type="InParanoid" id="A0LW24"/>
<comment type="catalytic activity">
    <reaction evidence="1">
        <text>(4aS,6R)-4a-hydroxy-L-erythro-5,6,7,8-tetrahydrobiopterin = (6R)-L-erythro-6,7-dihydrobiopterin + H2O</text>
        <dbReference type="Rhea" id="RHEA:11920"/>
        <dbReference type="ChEBI" id="CHEBI:15377"/>
        <dbReference type="ChEBI" id="CHEBI:15642"/>
        <dbReference type="ChEBI" id="CHEBI:43120"/>
        <dbReference type="EC" id="4.2.1.96"/>
    </reaction>
</comment>
<sequence>MAELLSDAQVAEALAGLEGWHGNGKAISRTVKAESFPAGIRLVDAVAEVAESLDHHPDIDIRWTSITFTCATHSKGGVTELDLNLARRINDLVQAMGAR</sequence>
<comment type="similarity">
    <text evidence="2">Belongs to the pterin-4-alpha-carbinolamine dehydratase family.</text>
</comment>
<dbReference type="GO" id="GO:0006729">
    <property type="term" value="P:tetrahydrobiopterin biosynthetic process"/>
    <property type="evidence" value="ECO:0007669"/>
    <property type="project" value="InterPro"/>
</dbReference>
<evidence type="ECO:0000256" key="5">
    <source>
        <dbReference type="ARBA" id="ARBA00023239"/>
    </source>
</evidence>
<dbReference type="SUPFAM" id="SSF55248">
    <property type="entry name" value="PCD-like"/>
    <property type="match status" value="1"/>
</dbReference>
<dbReference type="AlphaFoldDB" id="A0LW24"/>
<dbReference type="NCBIfam" id="NF002017">
    <property type="entry name" value="PRK00823.1-2"/>
    <property type="match status" value="1"/>
</dbReference>
<dbReference type="FunCoup" id="A0LW24">
    <property type="interactions" value="78"/>
</dbReference>
<dbReference type="eggNOG" id="COG2154">
    <property type="taxonomic scope" value="Bacteria"/>
</dbReference>
<dbReference type="InterPro" id="IPR001533">
    <property type="entry name" value="Pterin_deHydtase"/>
</dbReference>
<evidence type="ECO:0000313" key="7">
    <source>
        <dbReference type="Proteomes" id="UP000008221"/>
    </source>
</evidence>
<evidence type="ECO:0000256" key="1">
    <source>
        <dbReference type="ARBA" id="ARBA00001554"/>
    </source>
</evidence>
<name>A0LW24_ACIC1</name>
<dbReference type="Proteomes" id="UP000008221">
    <property type="component" value="Chromosome"/>
</dbReference>
<evidence type="ECO:0000313" key="6">
    <source>
        <dbReference type="EMBL" id="ABK53634.1"/>
    </source>
</evidence>
<dbReference type="RefSeq" id="WP_011720697.1">
    <property type="nucleotide sequence ID" value="NC_008578.1"/>
</dbReference>
<proteinExistence type="inferred from homology"/>
<dbReference type="KEGG" id="ace:Acel_1862"/>
<keyword evidence="7" id="KW-1185">Reference proteome</keyword>
<dbReference type="EC" id="4.2.1.96" evidence="3"/>
<accession>A0LW24</accession>
<organism evidence="6 7">
    <name type="scientific">Acidothermus cellulolyticus (strain ATCC 43068 / DSM 8971 / 11B)</name>
    <dbReference type="NCBI Taxonomy" id="351607"/>
    <lineage>
        <taxon>Bacteria</taxon>
        <taxon>Bacillati</taxon>
        <taxon>Actinomycetota</taxon>
        <taxon>Actinomycetes</taxon>
        <taxon>Acidothermales</taxon>
        <taxon>Acidothermaceae</taxon>
        <taxon>Acidothermus</taxon>
    </lineage>
</organism>
<dbReference type="PANTHER" id="PTHR12599:SF0">
    <property type="entry name" value="PTERIN-4-ALPHA-CARBINOLAMINE DEHYDRATASE"/>
    <property type="match status" value="1"/>
</dbReference>
<evidence type="ECO:0000256" key="3">
    <source>
        <dbReference type="ARBA" id="ARBA00013252"/>
    </source>
</evidence>
<dbReference type="OrthoDB" id="15077at2"/>
<gene>
    <name evidence="6" type="ordered locus">Acel_1862</name>
</gene>
<protein>
    <recommendedName>
        <fullName evidence="4">Putative pterin-4-alpha-carbinolamine dehydratase</fullName>
        <ecNumber evidence="3">4.2.1.96</ecNumber>
    </recommendedName>
</protein>
<dbReference type="Gene3D" id="3.30.1360.20">
    <property type="entry name" value="Transcriptional coactivator/pterin dehydratase"/>
    <property type="match status" value="1"/>
</dbReference>
<dbReference type="EMBL" id="CP000481">
    <property type="protein sequence ID" value="ABK53634.1"/>
    <property type="molecule type" value="Genomic_DNA"/>
</dbReference>
<keyword evidence="5 6" id="KW-0456">Lyase</keyword>
<evidence type="ECO:0000256" key="2">
    <source>
        <dbReference type="ARBA" id="ARBA00006472"/>
    </source>
</evidence>
<dbReference type="PANTHER" id="PTHR12599">
    <property type="entry name" value="PTERIN-4-ALPHA-CARBINOLAMINE DEHYDRATASE"/>
    <property type="match status" value="1"/>
</dbReference>
<dbReference type="Pfam" id="PF01329">
    <property type="entry name" value="Pterin_4a"/>
    <property type="match status" value="1"/>
</dbReference>
<reference evidence="6 7" key="1">
    <citation type="journal article" date="2009" name="Genome Res.">
        <title>Complete genome of the cellulolytic thermophile Acidothermus cellulolyticus 11B provides insights into its ecophysiological and evolutionary adaptations.</title>
        <authorList>
            <person name="Barabote R.D."/>
            <person name="Xie G."/>
            <person name="Leu D.H."/>
            <person name="Normand P."/>
            <person name="Necsulea A."/>
            <person name="Daubin V."/>
            <person name="Medigue C."/>
            <person name="Adney W.S."/>
            <person name="Xu X.C."/>
            <person name="Lapidus A."/>
            <person name="Parales R.E."/>
            <person name="Detter C."/>
            <person name="Pujic P."/>
            <person name="Bruce D."/>
            <person name="Lavire C."/>
            <person name="Challacombe J.F."/>
            <person name="Brettin T.S."/>
            <person name="Berry A.M."/>
        </authorList>
    </citation>
    <scope>NUCLEOTIDE SEQUENCE [LARGE SCALE GENOMIC DNA]</scope>
    <source>
        <strain evidence="7">ATCC 43068 / DSM 8971 / 11B</strain>
    </source>
</reference>
<dbReference type="GO" id="GO:0008124">
    <property type="term" value="F:4-alpha-hydroxytetrahydrobiopterin dehydratase activity"/>
    <property type="evidence" value="ECO:0007669"/>
    <property type="project" value="UniProtKB-EC"/>
</dbReference>